<feature type="coiled-coil region" evidence="1">
    <location>
        <begin position="2"/>
        <end position="50"/>
    </location>
</feature>
<keyword evidence="4" id="KW-1185">Reference proteome</keyword>
<feature type="compositionally biased region" description="Basic and acidic residues" evidence="2">
    <location>
        <begin position="236"/>
        <end position="247"/>
    </location>
</feature>
<feature type="compositionally biased region" description="Polar residues" evidence="2">
    <location>
        <begin position="253"/>
        <end position="263"/>
    </location>
</feature>
<dbReference type="Proteomes" id="UP000075714">
    <property type="component" value="Unassembled WGS sequence"/>
</dbReference>
<gene>
    <name evidence="3" type="ORF">GPECTOR_1g543</name>
</gene>
<proteinExistence type="predicted"/>
<evidence type="ECO:0000256" key="1">
    <source>
        <dbReference type="SAM" id="Coils"/>
    </source>
</evidence>
<dbReference type="AlphaFoldDB" id="A0A150H3H3"/>
<dbReference type="InterPro" id="IPR038929">
    <property type="entry name" value="CCDC13"/>
</dbReference>
<feature type="compositionally biased region" description="Low complexity" evidence="2">
    <location>
        <begin position="196"/>
        <end position="214"/>
    </location>
</feature>
<feature type="coiled-coil region" evidence="1">
    <location>
        <begin position="119"/>
        <end position="156"/>
    </location>
</feature>
<keyword evidence="1" id="KW-0175">Coiled coil</keyword>
<name>A0A150H3H3_GONPE</name>
<dbReference type="STRING" id="33097.A0A150H3H3"/>
<reference evidence="4" key="1">
    <citation type="journal article" date="2016" name="Nat. Commun.">
        <title>The Gonium pectorale genome demonstrates co-option of cell cycle regulation during the evolution of multicellularity.</title>
        <authorList>
            <person name="Hanschen E.R."/>
            <person name="Marriage T.N."/>
            <person name="Ferris P.J."/>
            <person name="Hamaji T."/>
            <person name="Toyoda A."/>
            <person name="Fujiyama A."/>
            <person name="Neme R."/>
            <person name="Noguchi H."/>
            <person name="Minakuchi Y."/>
            <person name="Suzuki M."/>
            <person name="Kawai-Toyooka H."/>
            <person name="Smith D.R."/>
            <person name="Sparks H."/>
            <person name="Anderson J."/>
            <person name="Bakaric R."/>
            <person name="Luria V."/>
            <person name="Karger A."/>
            <person name="Kirschner M.W."/>
            <person name="Durand P.M."/>
            <person name="Michod R.E."/>
            <person name="Nozaki H."/>
            <person name="Olson B.J."/>
        </authorList>
    </citation>
    <scope>NUCLEOTIDE SEQUENCE [LARGE SCALE GENOMIC DNA]</scope>
    <source>
        <strain evidence="4">NIES-2863</strain>
    </source>
</reference>
<dbReference type="PANTHER" id="PTHR31935:SF1">
    <property type="entry name" value="COILED-COIL DOMAIN-CONTAINING PROTEIN 13"/>
    <property type="match status" value="1"/>
</dbReference>
<protein>
    <submittedName>
        <fullName evidence="3">Uncharacterized protein</fullName>
    </submittedName>
</protein>
<dbReference type="PANTHER" id="PTHR31935">
    <property type="entry name" value="COILED-COIL DOMAIN-CONTAINING PROTEIN 13"/>
    <property type="match status" value="1"/>
</dbReference>
<dbReference type="EMBL" id="LSYV01000002">
    <property type="protein sequence ID" value="KXZ56604.1"/>
    <property type="molecule type" value="Genomic_DNA"/>
</dbReference>
<evidence type="ECO:0000313" key="4">
    <source>
        <dbReference type="Proteomes" id="UP000075714"/>
    </source>
</evidence>
<feature type="region of interest" description="Disordered" evidence="2">
    <location>
        <begin position="192"/>
        <end position="223"/>
    </location>
</feature>
<comment type="caution">
    <text evidence="3">The sequence shown here is derived from an EMBL/GenBank/DDBJ whole genome shotgun (WGS) entry which is preliminary data.</text>
</comment>
<feature type="region of interest" description="Disordered" evidence="2">
    <location>
        <begin position="236"/>
        <end position="283"/>
    </location>
</feature>
<dbReference type="OrthoDB" id="10258312at2759"/>
<sequence>MVEQAAEAAEAAQREAAAWKDKLSQTTNRIAQLEQRVFALESENKKLTRALVREVGEDVPLSKVLDESGAGEWKGRREQIIALRDQVKQLKVAAGQAPAETKQEAAAKGVINKISKERNQEMERVSTELSATRAELEALRQKYEGAMSRRKILEGELSGLKAKVSVVLEKANMDDKLIAALRAELAALRKGQAPTAGGLPSRPGGAAARAGSGSNSTPADEEDLWRELGSLRRKVAEQEEQIDRQEAIIHALQQRTSASSTPSGRPGSNGRPASGGRGSAWDGAAEQQIRLLEVENIRLGELVSLLQRKLETYEDAR</sequence>
<organism evidence="3 4">
    <name type="scientific">Gonium pectorale</name>
    <name type="common">Green alga</name>
    <dbReference type="NCBI Taxonomy" id="33097"/>
    <lineage>
        <taxon>Eukaryota</taxon>
        <taxon>Viridiplantae</taxon>
        <taxon>Chlorophyta</taxon>
        <taxon>core chlorophytes</taxon>
        <taxon>Chlorophyceae</taxon>
        <taxon>CS clade</taxon>
        <taxon>Chlamydomonadales</taxon>
        <taxon>Volvocaceae</taxon>
        <taxon>Gonium</taxon>
    </lineage>
</organism>
<evidence type="ECO:0000313" key="3">
    <source>
        <dbReference type="EMBL" id="KXZ56604.1"/>
    </source>
</evidence>
<evidence type="ECO:0000256" key="2">
    <source>
        <dbReference type="SAM" id="MobiDB-lite"/>
    </source>
</evidence>
<accession>A0A150H3H3</accession>